<dbReference type="EMBL" id="CP021330">
    <property type="protein sequence ID" value="AVX04280.1"/>
    <property type="molecule type" value="Genomic_DNA"/>
</dbReference>
<accession>A0A2R4ME48</accession>
<organism evidence="1 2">
    <name type="scientific">Maritalea myrionectae</name>
    <dbReference type="NCBI Taxonomy" id="454601"/>
    <lineage>
        <taxon>Bacteria</taxon>
        <taxon>Pseudomonadati</taxon>
        <taxon>Pseudomonadota</taxon>
        <taxon>Alphaproteobacteria</taxon>
        <taxon>Hyphomicrobiales</taxon>
        <taxon>Devosiaceae</taxon>
        <taxon>Maritalea</taxon>
    </lineage>
</organism>
<name>A0A2R4ME48_9HYPH</name>
<sequence length="149" mass="17014">MTIPYAKANAANAQDEIKKILRRFGCSKIGFMDDHDNHTTTLYFEHQGRRVEMNASGAGWAAMYLKENPWTSRKQKSKQAYEQQALEQGVTATSSILRDWIKGQITAVECDVLKFDHVFAPYMVADNGKRMIDVIDDHMKRLTDGRNQS</sequence>
<dbReference type="Proteomes" id="UP000258927">
    <property type="component" value="Chromosome"/>
</dbReference>
<keyword evidence="2" id="KW-1185">Reference proteome</keyword>
<evidence type="ECO:0000313" key="2">
    <source>
        <dbReference type="Proteomes" id="UP000258927"/>
    </source>
</evidence>
<evidence type="ECO:0000313" key="1">
    <source>
        <dbReference type="EMBL" id="AVX04280.1"/>
    </source>
</evidence>
<gene>
    <name evidence="1" type="ORF">MXMO3_01755</name>
</gene>
<protein>
    <submittedName>
        <fullName evidence="1">Uncharacterized protein</fullName>
    </submittedName>
</protein>
<reference evidence="1 2" key="1">
    <citation type="submission" date="2017-05" db="EMBL/GenBank/DDBJ databases">
        <title>Genome Analysis of Maritalea myrionectae HL2708#5.</title>
        <authorList>
            <consortium name="Cotde Inc.-PKNU"/>
            <person name="Jang D."/>
            <person name="Oh H.-M."/>
        </authorList>
    </citation>
    <scope>NUCLEOTIDE SEQUENCE [LARGE SCALE GENOMIC DNA]</scope>
    <source>
        <strain evidence="1 2">HL2708#5</strain>
    </source>
</reference>
<dbReference type="RefSeq" id="WP_117395616.1">
    <property type="nucleotide sequence ID" value="NZ_CP021330.1"/>
</dbReference>
<proteinExistence type="predicted"/>
<dbReference type="KEGG" id="mmyr:MXMO3_01755"/>
<dbReference type="AlphaFoldDB" id="A0A2R4ME48"/>